<dbReference type="Proteomes" id="UP000604046">
    <property type="component" value="Unassembled WGS sequence"/>
</dbReference>
<gene>
    <name evidence="3" type="ORF">SNAT2548_LOCUS9923</name>
</gene>
<accession>A0A812KX89</accession>
<dbReference type="InterPro" id="IPR000626">
    <property type="entry name" value="Ubiquitin-like_dom"/>
</dbReference>
<evidence type="ECO:0000256" key="1">
    <source>
        <dbReference type="PROSITE-ProRule" id="PRU00023"/>
    </source>
</evidence>
<keyword evidence="1" id="KW-0040">ANK repeat</keyword>
<dbReference type="InterPro" id="IPR036770">
    <property type="entry name" value="Ankyrin_rpt-contain_sf"/>
</dbReference>
<protein>
    <recommendedName>
        <fullName evidence="2">Ubiquitin-like domain-containing protein</fullName>
    </recommendedName>
</protein>
<dbReference type="SMART" id="SM00248">
    <property type="entry name" value="ANK"/>
    <property type="match status" value="2"/>
</dbReference>
<sequence length="337" mass="37199">MSARQVVVWTTAGEALATLPVADVKSVRALKKRLHRLCGHSRFRQRLIHNGCVLEDSDRLNGLAAPIDLQIVLLPYFNACSDQLQSWRPRVLALTEACAAGNLAVAEEILQLPVDPNIFGDVFPPLIAACAAGHVEVVRLLLEAGADRNIKCFGWTPEMSALAGWNIQVLLLLRGAYRWGLLASGSFDIFVAFGLWSSCCLDMCVLPQERNLTAAGHASLLPKVIEGSFWHLQAFFLAIGLDALGTSFNWARPPILTIAFRRAVDDQMSRGTIGFQVWLGEQPVWSRMIGTMVWTLARVFGASYFRFPSCVAYVPLLFCNPYVPWVVGIWLKQASST</sequence>
<organism evidence="3 4">
    <name type="scientific">Symbiodinium natans</name>
    <dbReference type="NCBI Taxonomy" id="878477"/>
    <lineage>
        <taxon>Eukaryota</taxon>
        <taxon>Sar</taxon>
        <taxon>Alveolata</taxon>
        <taxon>Dinophyceae</taxon>
        <taxon>Suessiales</taxon>
        <taxon>Symbiodiniaceae</taxon>
        <taxon>Symbiodinium</taxon>
    </lineage>
</organism>
<dbReference type="Gene3D" id="1.25.40.20">
    <property type="entry name" value="Ankyrin repeat-containing domain"/>
    <property type="match status" value="1"/>
</dbReference>
<dbReference type="CDD" id="cd17039">
    <property type="entry name" value="Ubl_ubiquitin_like"/>
    <property type="match status" value="1"/>
</dbReference>
<evidence type="ECO:0000259" key="2">
    <source>
        <dbReference type="PROSITE" id="PS50053"/>
    </source>
</evidence>
<reference evidence="3" key="1">
    <citation type="submission" date="2021-02" db="EMBL/GenBank/DDBJ databases">
        <authorList>
            <person name="Dougan E. K."/>
            <person name="Rhodes N."/>
            <person name="Thang M."/>
            <person name="Chan C."/>
        </authorList>
    </citation>
    <scope>NUCLEOTIDE SEQUENCE</scope>
</reference>
<feature type="repeat" description="ANK" evidence="1">
    <location>
        <begin position="121"/>
        <end position="153"/>
    </location>
</feature>
<name>A0A812KX89_9DINO</name>
<dbReference type="InterPro" id="IPR002110">
    <property type="entry name" value="Ankyrin_rpt"/>
</dbReference>
<dbReference type="PROSITE" id="PS50297">
    <property type="entry name" value="ANK_REP_REGION"/>
    <property type="match status" value="1"/>
</dbReference>
<dbReference type="PROSITE" id="PS50053">
    <property type="entry name" value="UBIQUITIN_2"/>
    <property type="match status" value="1"/>
</dbReference>
<dbReference type="SUPFAM" id="SSF54236">
    <property type="entry name" value="Ubiquitin-like"/>
    <property type="match status" value="1"/>
</dbReference>
<dbReference type="AlphaFoldDB" id="A0A812KX89"/>
<dbReference type="Gene3D" id="3.10.20.90">
    <property type="entry name" value="Phosphatidylinositol 3-kinase Catalytic Subunit, Chain A, domain 1"/>
    <property type="match status" value="1"/>
</dbReference>
<dbReference type="InterPro" id="IPR029071">
    <property type="entry name" value="Ubiquitin-like_domsf"/>
</dbReference>
<evidence type="ECO:0000313" key="3">
    <source>
        <dbReference type="EMBL" id="CAE7234631.1"/>
    </source>
</evidence>
<dbReference type="PROSITE" id="PS50088">
    <property type="entry name" value="ANK_REPEAT"/>
    <property type="match status" value="1"/>
</dbReference>
<dbReference type="EMBL" id="CAJNDS010000793">
    <property type="protein sequence ID" value="CAE7234631.1"/>
    <property type="molecule type" value="Genomic_DNA"/>
</dbReference>
<evidence type="ECO:0000313" key="4">
    <source>
        <dbReference type="Proteomes" id="UP000604046"/>
    </source>
</evidence>
<keyword evidence="4" id="KW-1185">Reference proteome</keyword>
<feature type="domain" description="Ubiquitin-like" evidence="2">
    <location>
        <begin position="4"/>
        <end position="61"/>
    </location>
</feature>
<dbReference type="Pfam" id="PF12796">
    <property type="entry name" value="Ank_2"/>
    <property type="match status" value="1"/>
</dbReference>
<comment type="caution">
    <text evidence="3">The sequence shown here is derived from an EMBL/GenBank/DDBJ whole genome shotgun (WGS) entry which is preliminary data.</text>
</comment>
<dbReference type="OrthoDB" id="1585644at2759"/>
<proteinExistence type="predicted"/>
<dbReference type="SUPFAM" id="SSF48403">
    <property type="entry name" value="Ankyrin repeat"/>
    <property type="match status" value="1"/>
</dbReference>